<dbReference type="PANTHER" id="PTHR43399:SF4">
    <property type="entry name" value="CELL WALL-ASSOCIATED PROTEASE"/>
    <property type="match status" value="1"/>
</dbReference>
<evidence type="ECO:0000259" key="8">
    <source>
        <dbReference type="Pfam" id="PF00082"/>
    </source>
</evidence>
<proteinExistence type="inferred from homology"/>
<dbReference type="CDD" id="cd07481">
    <property type="entry name" value="Peptidases_S8_BacillopeptidaseF-like"/>
    <property type="match status" value="1"/>
</dbReference>
<evidence type="ECO:0000256" key="1">
    <source>
        <dbReference type="ARBA" id="ARBA00011073"/>
    </source>
</evidence>
<dbReference type="Gene3D" id="2.60.40.1120">
    <property type="entry name" value="Carboxypeptidase-like, regulatory domain"/>
    <property type="match status" value="2"/>
</dbReference>
<keyword evidence="2 5" id="KW-0645">Protease</keyword>
<evidence type="ECO:0000259" key="9">
    <source>
        <dbReference type="Pfam" id="PF05922"/>
    </source>
</evidence>
<dbReference type="Gene3D" id="2.60.40.10">
    <property type="entry name" value="Immunoglobulins"/>
    <property type="match status" value="2"/>
</dbReference>
<evidence type="ECO:0000256" key="5">
    <source>
        <dbReference type="PROSITE-ProRule" id="PRU01240"/>
    </source>
</evidence>
<dbReference type="Gene3D" id="3.40.50.200">
    <property type="entry name" value="Peptidase S8/S53 domain"/>
    <property type="match status" value="1"/>
</dbReference>
<dbReference type="Pfam" id="PF05922">
    <property type="entry name" value="Inhibitor_I9"/>
    <property type="match status" value="1"/>
</dbReference>
<dbReference type="PRINTS" id="PR00723">
    <property type="entry name" value="SUBTILISIN"/>
</dbReference>
<keyword evidence="4 5" id="KW-0720">Serine protease</keyword>
<name>A0ABR8UDM5_9BACL</name>
<dbReference type="PROSITE" id="PS00138">
    <property type="entry name" value="SUBTILASE_SER"/>
    <property type="match status" value="1"/>
</dbReference>
<gene>
    <name evidence="10" type="ORF">H9649_14580</name>
</gene>
<dbReference type="InterPro" id="IPR033857">
    <property type="entry name" value="Bacillopeptidase_F"/>
</dbReference>
<dbReference type="InterPro" id="IPR008969">
    <property type="entry name" value="CarboxyPept-like_regulatory"/>
</dbReference>
<feature type="region of interest" description="Disordered" evidence="6">
    <location>
        <begin position="1470"/>
        <end position="1498"/>
    </location>
</feature>
<feature type="region of interest" description="Disordered" evidence="6">
    <location>
        <begin position="838"/>
        <end position="861"/>
    </location>
</feature>
<evidence type="ECO:0000256" key="4">
    <source>
        <dbReference type="ARBA" id="ARBA00022825"/>
    </source>
</evidence>
<dbReference type="InterPro" id="IPR010259">
    <property type="entry name" value="S8pro/Inhibitor_I9"/>
</dbReference>
<feature type="domain" description="Peptidase S8/S53" evidence="8">
    <location>
        <begin position="216"/>
        <end position="501"/>
    </location>
</feature>
<reference evidence="10 11" key="1">
    <citation type="submission" date="2020-08" db="EMBL/GenBank/DDBJ databases">
        <title>A Genomic Blueprint of the Chicken Gut Microbiome.</title>
        <authorList>
            <person name="Gilroy R."/>
            <person name="Ravi A."/>
            <person name="Getino M."/>
            <person name="Pursley I."/>
            <person name="Horton D.L."/>
            <person name="Alikhan N.-F."/>
            <person name="Baker D."/>
            <person name="Gharbi K."/>
            <person name="Hall N."/>
            <person name="Watson M."/>
            <person name="Adriaenssens E.M."/>
            <person name="Foster-Nyarko E."/>
            <person name="Jarju S."/>
            <person name="Secka A."/>
            <person name="Antonio M."/>
            <person name="Oren A."/>
            <person name="Chaudhuri R."/>
            <person name="La Ragione R.M."/>
            <person name="Hildebrand F."/>
            <person name="Pallen M.J."/>
        </authorList>
    </citation>
    <scope>NUCLEOTIDE SEQUENCE [LARGE SCALE GENOMIC DNA]</scope>
    <source>
        <strain evidence="10 11">Sa2YVA2</strain>
    </source>
</reference>
<dbReference type="InterPro" id="IPR013783">
    <property type="entry name" value="Ig-like_fold"/>
</dbReference>
<dbReference type="InterPro" id="IPR015500">
    <property type="entry name" value="Peptidase_S8_subtilisin-rel"/>
</dbReference>
<sequence length="1498" mass="160189">MVLKKRRRLRWFSIIASFLMVFSLITPAMAAKTSVLNNKLNHSLRDSSELALNKMSTQLLESFNEDSMVTFLIKFKEKADTETIAAQAKQQADQTNMSGKQSIMLTRSAVVSELRATSLETQQNVTQYLEQQVQAGKAKDLTSYYIVNGMAVTATKEVAKAVATFDEVEKILPNETRQLFKTTVEEVESTQSHTSSIEWNVDRVNAPQAWEMGIDGSGTVVASIDTGVQWDHPALKSKYRGYNASTGEVNHDFNWFDATAGRSTPYDDQGHGTHVTGTMVGSEPGGNNQVGVAPGAKYIAVKAFTSQGGSDRDLLAAAQWILAPTDANGNARVDLAPDVVNNSWGGGPGLDEWYRDVVRNWRAAEIFPEFSAGNITLSNPGGPGSVAAPANYPESFATGSIDINNKVANSSLRGPSPYGLIKPDIAAPGVNIRSSVPGGGYEGGWSGTSMAGPAVSGVAAMLRQVNATMSVEDMEQILLETANPLTDSQYPTVPNHGYGHGLVDAYAAVSAIASGLGKLEGQVTRQGDDSELPTFQHTAPVETYAGMNLDLSIQVTDNVSIASVNLNYLDENDQWTMMQATQKSGDYTAGEFGVTVSGDKITGSEFIYKWTINDFGNNEVTSQEYSVAVKPGISVGYFEDFEQSPIGWTSFGNKNSWEWGIPTSGPGNAASGEKVYATNLSGNYDSSMNATLVMPPVDLPEGESYLQFKQWHNFEESPAGRAWDYGHVFISTDMEEWTQLLMIQGASGGWIDAEVDLSDYNGQRVYIGFNAFSDGSVVREGWYIDDVALSTTSQTGDVSIDPIKGKLGIMTESGLGQVKSIKKPGAVIEKGKDALETPIDPKTIKPALPKNESSTPPFAGDGNGPALLPLGAQVSILETDRSVYTNPANGKYTLTHGSGSFTAKAEAYGYQSTEQSVTINADETAIANFTLLELAQATISGTVTDQSTGDPIAGATLLLLEDANITPVETDSSGHFSLTAYEGDYTLKVIARGYNSQEAAISIGGQSTYDFALEPFFTYPGGEIGYDDGTAENARAFYDAGNGWGVKMSLPEGDTSGIVTEGIFRFWNTEWPVPGGTAFAVEVWDAKGPNGTPGQKLAGPFDAQAKRNNEWTVVNLSDHNITVDGDFYMVYIQSVGNPNAPGLATDEDGPNAKRSYQYVSGAWTPAPAEEGNYMIRARVNYEVSQPVITSPKADTITNDENAVIEGKASPTTTITLNNNGEEVDSVVVGSEGTFSFPIILNEGDNEFTAVSSLDDRVTGTSSPVKVVLDTLKPELTITNPIDGEKTNRESVTVEGTVMDANLESVTVNGQKASIAEDGTYSKRILLDPGVNEIKVIAKDLAGNKKTLKISITAQYVAPEITNLTPKQDVHLVTGKSVKFEFDSAPGLTASYIIHMPLTNVDGGNDVTNATELPMSEVSPGHYVGYWTVPLGVVADGARVEVKVTDNFGNAGRKIADGKLFINIGPNINVDEEGVTEEGAGESSEEDGDVETDEATAVE</sequence>
<evidence type="ECO:0000256" key="2">
    <source>
        <dbReference type="ARBA" id="ARBA00022670"/>
    </source>
</evidence>
<dbReference type="SUPFAM" id="SSF52743">
    <property type="entry name" value="Subtilisin-like"/>
    <property type="match status" value="1"/>
</dbReference>
<dbReference type="RefSeq" id="WP_191695638.1">
    <property type="nucleotide sequence ID" value="NZ_JACSQN010000015.1"/>
</dbReference>
<feature type="chain" id="PRO_5047366629" evidence="7">
    <location>
        <begin position="31"/>
        <end position="1498"/>
    </location>
</feature>
<dbReference type="InterPro" id="IPR022398">
    <property type="entry name" value="Peptidase_S8_His-AS"/>
</dbReference>
<dbReference type="SUPFAM" id="SSF49899">
    <property type="entry name" value="Concanavalin A-like lectins/glucanases"/>
    <property type="match status" value="1"/>
</dbReference>
<feature type="active site" description="Charge relay system" evidence="5">
    <location>
        <position position="271"/>
    </location>
</feature>
<feature type="signal peptide" evidence="7">
    <location>
        <begin position="1"/>
        <end position="30"/>
    </location>
</feature>
<dbReference type="PROSITE" id="PS00137">
    <property type="entry name" value="SUBTILASE_HIS"/>
    <property type="match status" value="1"/>
</dbReference>
<dbReference type="NCBIfam" id="NF038128">
    <property type="entry name" value="choice_anch_J"/>
    <property type="match status" value="1"/>
</dbReference>
<dbReference type="SUPFAM" id="SSF49464">
    <property type="entry name" value="Carboxypeptidase regulatory domain-like"/>
    <property type="match status" value="2"/>
</dbReference>
<protein>
    <submittedName>
        <fullName evidence="10">S8 family serine peptidase</fullName>
    </submittedName>
</protein>
<accession>A0ABR8UDM5</accession>
<dbReference type="Proteomes" id="UP000626786">
    <property type="component" value="Unassembled WGS sequence"/>
</dbReference>
<feature type="active site" description="Charge relay system" evidence="5">
    <location>
        <position position="449"/>
    </location>
</feature>
<dbReference type="EMBL" id="JACSQN010000015">
    <property type="protein sequence ID" value="MBD7985813.1"/>
    <property type="molecule type" value="Genomic_DNA"/>
</dbReference>
<feature type="domain" description="Inhibitor I9" evidence="9">
    <location>
        <begin position="71"/>
        <end position="179"/>
    </location>
</feature>
<dbReference type="Pfam" id="PF13620">
    <property type="entry name" value="CarboxypepD_reg"/>
    <property type="match status" value="1"/>
</dbReference>
<comment type="similarity">
    <text evidence="1 5">Belongs to the peptidase S8 family.</text>
</comment>
<evidence type="ECO:0000256" key="6">
    <source>
        <dbReference type="SAM" id="MobiDB-lite"/>
    </source>
</evidence>
<dbReference type="Pfam" id="PF00082">
    <property type="entry name" value="Peptidase_S8"/>
    <property type="match status" value="1"/>
</dbReference>
<evidence type="ECO:0000313" key="11">
    <source>
        <dbReference type="Proteomes" id="UP000626786"/>
    </source>
</evidence>
<evidence type="ECO:0000256" key="7">
    <source>
        <dbReference type="SAM" id="SignalP"/>
    </source>
</evidence>
<keyword evidence="3 5" id="KW-0378">Hydrolase</keyword>
<evidence type="ECO:0000256" key="3">
    <source>
        <dbReference type="ARBA" id="ARBA00022801"/>
    </source>
</evidence>
<dbReference type="Gene3D" id="2.60.120.200">
    <property type="match status" value="1"/>
</dbReference>
<feature type="active site" description="Charge relay system" evidence="5">
    <location>
        <position position="225"/>
    </location>
</feature>
<dbReference type="Pfam" id="PF20773">
    <property type="entry name" value="InhA-like_MAM"/>
    <property type="match status" value="1"/>
</dbReference>
<dbReference type="PANTHER" id="PTHR43399">
    <property type="entry name" value="SUBTILISIN-RELATED"/>
    <property type="match status" value="1"/>
</dbReference>
<comment type="caution">
    <text evidence="10">The sequence shown here is derived from an EMBL/GenBank/DDBJ whole genome shotgun (WGS) entry which is preliminary data.</text>
</comment>
<dbReference type="PROSITE" id="PS51892">
    <property type="entry name" value="SUBTILASE"/>
    <property type="match status" value="1"/>
</dbReference>
<organism evidence="10 11">
    <name type="scientific">Sporosarcina quadrami</name>
    <dbReference type="NCBI Taxonomy" id="2762234"/>
    <lineage>
        <taxon>Bacteria</taxon>
        <taxon>Bacillati</taxon>
        <taxon>Bacillota</taxon>
        <taxon>Bacilli</taxon>
        <taxon>Bacillales</taxon>
        <taxon>Caryophanaceae</taxon>
        <taxon>Sporosarcina</taxon>
    </lineage>
</organism>
<dbReference type="InterPro" id="IPR051048">
    <property type="entry name" value="Peptidase_S8/S53_subtilisin"/>
</dbReference>
<dbReference type="Pfam" id="PF09136">
    <property type="entry name" value="Glucodextran_B"/>
    <property type="match status" value="1"/>
</dbReference>
<evidence type="ECO:0000313" key="10">
    <source>
        <dbReference type="EMBL" id="MBD7985813.1"/>
    </source>
</evidence>
<dbReference type="InterPro" id="IPR013320">
    <property type="entry name" value="ConA-like_dom_sf"/>
</dbReference>
<keyword evidence="11" id="KW-1185">Reference proteome</keyword>
<dbReference type="InterPro" id="IPR000209">
    <property type="entry name" value="Peptidase_S8/S53_dom"/>
</dbReference>
<dbReference type="InterPro" id="IPR036852">
    <property type="entry name" value="Peptidase_S8/S53_dom_sf"/>
</dbReference>
<dbReference type="InterPro" id="IPR023828">
    <property type="entry name" value="Peptidase_S8_Ser-AS"/>
</dbReference>
<keyword evidence="7" id="KW-0732">Signal</keyword>